<dbReference type="RefSeq" id="XP_040757217.1">
    <property type="nucleotide sequence ID" value="XM_040913694.1"/>
</dbReference>
<keyword evidence="2" id="KW-1185">Reference proteome</keyword>
<gene>
    <name evidence="1" type="ORF">LAESUDRAFT_765486</name>
</gene>
<reference evidence="1 2" key="1">
    <citation type="journal article" date="2016" name="Mol. Biol. Evol.">
        <title>Comparative Genomics of Early-Diverging Mushroom-Forming Fungi Provides Insights into the Origins of Lignocellulose Decay Capabilities.</title>
        <authorList>
            <person name="Nagy L.G."/>
            <person name="Riley R."/>
            <person name="Tritt A."/>
            <person name="Adam C."/>
            <person name="Daum C."/>
            <person name="Floudas D."/>
            <person name="Sun H."/>
            <person name="Yadav J.S."/>
            <person name="Pangilinan J."/>
            <person name="Larsson K.H."/>
            <person name="Matsuura K."/>
            <person name="Barry K."/>
            <person name="Labutti K."/>
            <person name="Kuo R."/>
            <person name="Ohm R.A."/>
            <person name="Bhattacharya S.S."/>
            <person name="Shirouzu T."/>
            <person name="Yoshinaga Y."/>
            <person name="Martin F.M."/>
            <person name="Grigoriev I.V."/>
            <person name="Hibbett D.S."/>
        </authorList>
    </citation>
    <scope>NUCLEOTIDE SEQUENCE [LARGE SCALE GENOMIC DNA]</scope>
    <source>
        <strain evidence="1 2">93-53</strain>
    </source>
</reference>
<sequence>MAATIDVKMPILPESQQLGKVNWFDWKGKIITIISPLGADPGDIALAIAEQQQ</sequence>
<evidence type="ECO:0000313" key="2">
    <source>
        <dbReference type="Proteomes" id="UP000076871"/>
    </source>
</evidence>
<dbReference type="InParanoid" id="A0A165AQU7"/>
<name>A0A165AQU7_9APHY</name>
<organism evidence="1 2">
    <name type="scientific">Laetiporus sulphureus 93-53</name>
    <dbReference type="NCBI Taxonomy" id="1314785"/>
    <lineage>
        <taxon>Eukaryota</taxon>
        <taxon>Fungi</taxon>
        <taxon>Dikarya</taxon>
        <taxon>Basidiomycota</taxon>
        <taxon>Agaricomycotina</taxon>
        <taxon>Agaricomycetes</taxon>
        <taxon>Polyporales</taxon>
        <taxon>Laetiporus</taxon>
    </lineage>
</organism>
<dbReference type="Proteomes" id="UP000076871">
    <property type="component" value="Unassembled WGS sequence"/>
</dbReference>
<dbReference type="AlphaFoldDB" id="A0A165AQU7"/>
<accession>A0A165AQU7</accession>
<dbReference type="GeneID" id="63830722"/>
<proteinExistence type="predicted"/>
<evidence type="ECO:0000313" key="1">
    <source>
        <dbReference type="EMBL" id="KZS99476.1"/>
    </source>
</evidence>
<protein>
    <submittedName>
        <fullName evidence="1">Uncharacterized protein</fullName>
    </submittedName>
</protein>
<dbReference type="EMBL" id="KV427845">
    <property type="protein sequence ID" value="KZS99476.1"/>
    <property type="molecule type" value="Genomic_DNA"/>
</dbReference>